<keyword evidence="1" id="KW-0677">Repeat</keyword>
<evidence type="ECO:0000313" key="4">
    <source>
        <dbReference type="EMBL" id="CAB0038767.1"/>
    </source>
</evidence>
<evidence type="ECO:0000256" key="2">
    <source>
        <dbReference type="ARBA" id="ARBA00023043"/>
    </source>
</evidence>
<dbReference type="InterPro" id="IPR002110">
    <property type="entry name" value="Ankyrin_rpt"/>
</dbReference>
<keyword evidence="2 3" id="KW-0040">ANK repeat</keyword>
<dbReference type="InterPro" id="IPR036770">
    <property type="entry name" value="Ankyrin_rpt-contain_sf"/>
</dbReference>
<dbReference type="OrthoDB" id="194358at2759"/>
<dbReference type="SUPFAM" id="SSF48403">
    <property type="entry name" value="Ankyrin repeat"/>
    <property type="match status" value="1"/>
</dbReference>
<dbReference type="PROSITE" id="PS50297">
    <property type="entry name" value="ANK_REP_REGION"/>
    <property type="match status" value="1"/>
</dbReference>
<sequence length="674" mass="77753">LQVLRNQFNGEVEKNFIRELYLRIRDWQGRISNENFEDIFRQQLRREEIDLLLREEAKNGHPHCPLIRCAFEINYKDNPDLDEDGKPPQRRTTPVHSIANLKSYGYYIWSEAVGHLFKIYDRFDVNYTDELGFTHFHAACKFNIVEAASQFLELGQDPNLIVPRTLDSPLHLTTSQEVVQLLLEKGADPNRANAKGSTPLHNMCQPTIDRKELMEKFFEINKKIGQHDVQINAQDGSGSAPLHLAVMADQEGAMEILLNNGADPNLPHRKKRMTPLHFICQKIDVSLSRNTDLREKISMAELLLRAGADPNAELEGSTPLHLICQRHHDLELLKKIFEFSRPPVNVNALDSKRRTPLFYAVITLAPSLVHVLLDNGADLSSFTFPTFADFAENKELWISATNYNLLVASGIMAIVESLEKREYKLCEINENNRTIGKLFAKYVLFQRSSDSDIRLKRGKCWFEEDAFVEKAKKIKFTADLSLHEVIELRPEVAKEKLDYLDYFKFASSNDLYKLEKRFSCALHLCEKLARTTFRSSSGHSHLQRMFVFYSQASLSLRWISSPILRIQFFTLTYSDAMLIRKPGGAQNDSKLLWRNHYVTHELHLDPRNPTEPSTSRRIPPIRDFNNPGALKKLKRIFQQFNNGPQYNLTKVTTPVTIFYSDNDWISSVRVSPQF</sequence>
<dbReference type="Gene3D" id="1.25.40.20">
    <property type="entry name" value="Ankyrin repeat-containing domain"/>
    <property type="match status" value="2"/>
</dbReference>
<feature type="repeat" description="ANK" evidence="3">
    <location>
        <begin position="237"/>
        <end position="269"/>
    </location>
</feature>
<evidence type="ECO:0000256" key="1">
    <source>
        <dbReference type="ARBA" id="ARBA00022737"/>
    </source>
</evidence>
<evidence type="ECO:0000313" key="5">
    <source>
        <dbReference type="Proteomes" id="UP000479190"/>
    </source>
</evidence>
<organism evidence="4 5">
    <name type="scientific">Trichogramma brassicae</name>
    <dbReference type="NCBI Taxonomy" id="86971"/>
    <lineage>
        <taxon>Eukaryota</taxon>
        <taxon>Metazoa</taxon>
        <taxon>Ecdysozoa</taxon>
        <taxon>Arthropoda</taxon>
        <taxon>Hexapoda</taxon>
        <taxon>Insecta</taxon>
        <taxon>Pterygota</taxon>
        <taxon>Neoptera</taxon>
        <taxon>Endopterygota</taxon>
        <taxon>Hymenoptera</taxon>
        <taxon>Apocrita</taxon>
        <taxon>Proctotrupomorpha</taxon>
        <taxon>Chalcidoidea</taxon>
        <taxon>Trichogrammatidae</taxon>
        <taxon>Trichogramma</taxon>
    </lineage>
</organism>
<dbReference type="PANTHER" id="PTHR24126">
    <property type="entry name" value="ANKYRIN REPEAT, PH AND SEC7 DOMAIN CONTAINING PROTEIN SECG-RELATED"/>
    <property type="match status" value="1"/>
</dbReference>
<dbReference type="PANTHER" id="PTHR24126:SF65">
    <property type="entry name" value="CHROMOSOME UNDETERMINED SCAFFOLD_20, WHOLE GENOME SHOTGUN SEQUENCE"/>
    <property type="match status" value="1"/>
</dbReference>
<gene>
    <name evidence="4" type="ORF">TBRA_LOCUS10537</name>
</gene>
<dbReference type="PROSITE" id="PS50088">
    <property type="entry name" value="ANK_REPEAT"/>
    <property type="match status" value="1"/>
</dbReference>
<reference evidence="4 5" key="1">
    <citation type="submission" date="2020-02" db="EMBL/GenBank/DDBJ databases">
        <authorList>
            <person name="Ferguson B K."/>
        </authorList>
    </citation>
    <scope>NUCLEOTIDE SEQUENCE [LARGE SCALE GENOMIC DNA]</scope>
</reference>
<proteinExistence type="predicted"/>
<dbReference type="Proteomes" id="UP000479190">
    <property type="component" value="Unassembled WGS sequence"/>
</dbReference>
<dbReference type="EMBL" id="CADCXV010000924">
    <property type="protein sequence ID" value="CAB0038767.1"/>
    <property type="molecule type" value="Genomic_DNA"/>
</dbReference>
<protein>
    <submittedName>
        <fullName evidence="4">Uncharacterized protein</fullName>
    </submittedName>
</protein>
<dbReference type="Pfam" id="PF12796">
    <property type="entry name" value="Ank_2"/>
    <property type="match status" value="2"/>
</dbReference>
<keyword evidence="5" id="KW-1185">Reference proteome</keyword>
<dbReference type="AlphaFoldDB" id="A0A6H5ISD2"/>
<evidence type="ECO:0000256" key="3">
    <source>
        <dbReference type="PROSITE-ProRule" id="PRU00023"/>
    </source>
</evidence>
<name>A0A6H5ISD2_9HYME</name>
<dbReference type="SMART" id="SM00248">
    <property type="entry name" value="ANK"/>
    <property type="match status" value="6"/>
</dbReference>
<feature type="non-terminal residue" evidence="4">
    <location>
        <position position="1"/>
    </location>
</feature>
<accession>A0A6H5ISD2</accession>